<comment type="subcellular location">
    <subcellularLocation>
        <location evidence="1">Cell membrane</location>
        <topology evidence="1">Multi-pass membrane protein</topology>
    </subcellularLocation>
</comment>
<dbReference type="GO" id="GO:0050897">
    <property type="term" value="F:cobalt ion binding"/>
    <property type="evidence" value="ECO:0007669"/>
    <property type="project" value="TreeGrafter"/>
</dbReference>
<evidence type="ECO:0000256" key="4">
    <source>
        <dbReference type="ARBA" id="ARBA00022475"/>
    </source>
</evidence>
<evidence type="ECO:0000313" key="13">
    <source>
        <dbReference type="EMBL" id="CTQ70500.1"/>
    </source>
</evidence>
<name>A0A0M7A8E2_9HYPH</name>
<protein>
    <submittedName>
        <fullName evidence="13">Magnesium transport protein CorA</fullName>
    </submittedName>
</protein>
<dbReference type="RefSeq" id="WP_055672104.1">
    <property type="nucleotide sequence ID" value="NZ_CXWD01000008.1"/>
</dbReference>
<dbReference type="PANTHER" id="PTHR46494:SF1">
    <property type="entry name" value="CORA FAMILY METAL ION TRANSPORTER (EUROFUNG)"/>
    <property type="match status" value="1"/>
</dbReference>
<keyword evidence="4" id="KW-1003">Cell membrane</keyword>
<evidence type="ECO:0000256" key="8">
    <source>
        <dbReference type="ARBA" id="ARBA00023065"/>
    </source>
</evidence>
<feature type="transmembrane region" description="Helical" evidence="12">
    <location>
        <begin position="298"/>
        <end position="318"/>
    </location>
</feature>
<accession>A0A0M7A8E2</accession>
<evidence type="ECO:0000256" key="3">
    <source>
        <dbReference type="ARBA" id="ARBA00022448"/>
    </source>
</evidence>
<evidence type="ECO:0000256" key="1">
    <source>
        <dbReference type="ARBA" id="ARBA00004651"/>
    </source>
</evidence>
<evidence type="ECO:0000313" key="14">
    <source>
        <dbReference type="Proteomes" id="UP000053235"/>
    </source>
</evidence>
<evidence type="ECO:0000256" key="9">
    <source>
        <dbReference type="ARBA" id="ARBA00023136"/>
    </source>
</evidence>
<keyword evidence="3" id="KW-0813">Transport</keyword>
<feature type="transmembrane region" description="Helical" evidence="12">
    <location>
        <begin position="266"/>
        <end position="286"/>
    </location>
</feature>
<dbReference type="GO" id="GO:0000287">
    <property type="term" value="F:magnesium ion binding"/>
    <property type="evidence" value="ECO:0007669"/>
    <property type="project" value="TreeGrafter"/>
</dbReference>
<evidence type="ECO:0000256" key="11">
    <source>
        <dbReference type="ARBA" id="ARBA00045497"/>
    </source>
</evidence>
<keyword evidence="14" id="KW-1185">Reference proteome</keyword>
<evidence type="ECO:0000256" key="12">
    <source>
        <dbReference type="SAM" id="Phobius"/>
    </source>
</evidence>
<comment type="function">
    <text evidence="11">Mediates influx of magnesium ions. Alternates between open and closed states. Activated by low cytoplasmic Mg(2+) levels. Inactive when cytoplasmic Mg(2+) levels are high.</text>
</comment>
<dbReference type="InterPro" id="IPR045863">
    <property type="entry name" value="CorA_TM1_TM2"/>
</dbReference>
<comment type="catalytic activity">
    <reaction evidence="10">
        <text>Mg(2+)(in) = Mg(2+)(out)</text>
        <dbReference type="Rhea" id="RHEA:29827"/>
        <dbReference type="ChEBI" id="CHEBI:18420"/>
    </reaction>
</comment>
<dbReference type="GO" id="GO:0005886">
    <property type="term" value="C:plasma membrane"/>
    <property type="evidence" value="ECO:0007669"/>
    <property type="project" value="UniProtKB-SubCell"/>
</dbReference>
<dbReference type="InterPro" id="IPR045861">
    <property type="entry name" value="CorA_cytoplasmic_dom"/>
</dbReference>
<evidence type="ECO:0000256" key="7">
    <source>
        <dbReference type="ARBA" id="ARBA00022989"/>
    </source>
</evidence>
<organism evidence="13 14">
    <name type="scientific">Roseibium alexandrii</name>
    <dbReference type="NCBI Taxonomy" id="388408"/>
    <lineage>
        <taxon>Bacteria</taxon>
        <taxon>Pseudomonadati</taxon>
        <taxon>Pseudomonadota</taxon>
        <taxon>Alphaproteobacteria</taxon>
        <taxon>Hyphomicrobiales</taxon>
        <taxon>Stappiaceae</taxon>
        <taxon>Roseibium</taxon>
    </lineage>
</organism>
<keyword evidence="7 12" id="KW-1133">Transmembrane helix</keyword>
<keyword evidence="6" id="KW-0460">Magnesium</keyword>
<dbReference type="OrthoDB" id="9803416at2"/>
<reference evidence="14" key="1">
    <citation type="submission" date="2015-07" db="EMBL/GenBank/DDBJ databases">
        <authorList>
            <person name="Rodrigo-Torres Lidia"/>
            <person name="Arahal R.David."/>
        </authorList>
    </citation>
    <scope>NUCLEOTIDE SEQUENCE [LARGE SCALE GENOMIC DNA]</scope>
    <source>
        <strain evidence="14">CECT 5112</strain>
    </source>
</reference>
<evidence type="ECO:0000256" key="5">
    <source>
        <dbReference type="ARBA" id="ARBA00022692"/>
    </source>
</evidence>
<evidence type="ECO:0000256" key="2">
    <source>
        <dbReference type="ARBA" id="ARBA00009765"/>
    </source>
</evidence>
<dbReference type="AlphaFoldDB" id="A0A0M7A8E2"/>
<dbReference type="GO" id="GO:0015087">
    <property type="term" value="F:cobalt ion transmembrane transporter activity"/>
    <property type="evidence" value="ECO:0007669"/>
    <property type="project" value="TreeGrafter"/>
</dbReference>
<dbReference type="FunFam" id="1.20.58.340:FF:000004">
    <property type="entry name" value="Magnesium transport protein CorA"/>
    <property type="match status" value="1"/>
</dbReference>
<evidence type="ECO:0000256" key="10">
    <source>
        <dbReference type="ARBA" id="ARBA00034269"/>
    </source>
</evidence>
<dbReference type="Pfam" id="PF01544">
    <property type="entry name" value="CorA"/>
    <property type="match status" value="1"/>
</dbReference>
<dbReference type="SUPFAM" id="SSF143865">
    <property type="entry name" value="CorA soluble domain-like"/>
    <property type="match status" value="1"/>
</dbReference>
<evidence type="ECO:0000256" key="6">
    <source>
        <dbReference type="ARBA" id="ARBA00022842"/>
    </source>
</evidence>
<gene>
    <name evidence="13" type="primary">corA</name>
    <name evidence="13" type="ORF">LAX5112_02531</name>
</gene>
<dbReference type="STRING" id="388408.LAX5112_02531"/>
<comment type="similarity">
    <text evidence="2">Belongs to the CorA metal ion transporter (MIT) (TC 1.A.35) family.</text>
</comment>
<keyword evidence="5 12" id="KW-0812">Transmembrane</keyword>
<dbReference type="InterPro" id="IPR002523">
    <property type="entry name" value="MgTranspt_CorA/ZnTranspt_ZntB"/>
</dbReference>
<proteinExistence type="inferred from homology"/>
<dbReference type="Gene3D" id="1.20.58.340">
    <property type="entry name" value="Magnesium transport protein CorA, transmembrane region"/>
    <property type="match status" value="2"/>
</dbReference>
<dbReference type="SUPFAM" id="SSF144083">
    <property type="entry name" value="Magnesium transport protein CorA, transmembrane region"/>
    <property type="match status" value="1"/>
</dbReference>
<keyword evidence="9 12" id="KW-0472">Membrane</keyword>
<dbReference type="EMBL" id="CXWD01000008">
    <property type="protein sequence ID" value="CTQ70500.1"/>
    <property type="molecule type" value="Genomic_DNA"/>
</dbReference>
<keyword evidence="8" id="KW-0406">Ion transport</keyword>
<dbReference type="PANTHER" id="PTHR46494">
    <property type="entry name" value="CORA FAMILY METAL ION TRANSPORTER (EUROFUNG)"/>
    <property type="match status" value="1"/>
</dbReference>
<dbReference type="GO" id="GO:0015095">
    <property type="term" value="F:magnesium ion transmembrane transporter activity"/>
    <property type="evidence" value="ECO:0007669"/>
    <property type="project" value="TreeGrafter"/>
</dbReference>
<dbReference type="Proteomes" id="UP000053235">
    <property type="component" value="Unassembled WGS sequence"/>
</dbReference>
<sequence length="324" mass="36138">MIIAYCPSVNGLERIELTDDAPLPSTSVWIDLISPTQEERTKAERLMGAEIPNRDEITSIETSERFYLEPGAVVMTAQMPAVSHTLDPVRSSVTFVLNAKRLVTVRYGEPKSLTLLTRKVQSDATIAHLGPAIMFALLDIIVDRCADEMETASACYDDLALKVFGDGLNTRKTASYKDAIRELGRIGLRVAKMHDVCAGLARMVLYISTHAKRFNLSDDQVTDCKMYGRDIHSIKEYGDALDNKLTFLLDATVGLVSMEQNQIAKIFTVLGLIFLPPTLIASIYGMNFVNMPELQWQMGFIFAIGLMVISVGVTFFLFRWLRLL</sequence>